<proteinExistence type="predicted"/>
<evidence type="ECO:0000259" key="1">
    <source>
        <dbReference type="PROSITE" id="PS50181"/>
    </source>
</evidence>
<dbReference type="Pfam" id="PF08387">
    <property type="entry name" value="FBD"/>
    <property type="match status" value="1"/>
</dbReference>
<dbReference type="Gene3D" id="1.20.1280.50">
    <property type="match status" value="1"/>
</dbReference>
<dbReference type="SUPFAM" id="SSF81383">
    <property type="entry name" value="F-box domain"/>
    <property type="match status" value="1"/>
</dbReference>
<dbReference type="PANTHER" id="PTHR31900:SF34">
    <property type="entry name" value="EMB|CAB62440.1-RELATED"/>
    <property type="match status" value="1"/>
</dbReference>
<reference evidence="2 3" key="1">
    <citation type="journal article" date="2018" name="Nat. Genet.">
        <title>The Rosa genome provides new insights in the design of modern roses.</title>
        <authorList>
            <person name="Bendahmane M."/>
        </authorList>
    </citation>
    <scope>NUCLEOTIDE SEQUENCE [LARGE SCALE GENOMIC DNA]</scope>
    <source>
        <strain evidence="3">cv. Old Blush</strain>
    </source>
</reference>
<dbReference type="SMART" id="SM00579">
    <property type="entry name" value="FBD"/>
    <property type="match status" value="1"/>
</dbReference>
<dbReference type="PANTHER" id="PTHR31900">
    <property type="entry name" value="F-BOX/RNI SUPERFAMILY PROTEIN-RELATED"/>
    <property type="match status" value="1"/>
</dbReference>
<protein>
    <submittedName>
        <fullName evidence="2">Putative F-box domain, FBD domain, leucine-rich repeat domain, L domain-containing protein</fullName>
    </submittedName>
</protein>
<evidence type="ECO:0000313" key="2">
    <source>
        <dbReference type="EMBL" id="PRQ27843.1"/>
    </source>
</evidence>
<dbReference type="CDD" id="cd22160">
    <property type="entry name" value="F-box_AtFBL13-like"/>
    <property type="match status" value="1"/>
</dbReference>
<feature type="domain" description="F-box" evidence="1">
    <location>
        <begin position="26"/>
        <end position="74"/>
    </location>
</feature>
<dbReference type="STRING" id="74649.A0A2P6Q103"/>
<dbReference type="SUPFAM" id="SSF52047">
    <property type="entry name" value="RNI-like"/>
    <property type="match status" value="1"/>
</dbReference>
<dbReference type="OMA" id="EEPSTIY"/>
<dbReference type="AlphaFoldDB" id="A0A2P6Q103"/>
<name>A0A2P6Q103_ROSCH</name>
<sequence length="467" mass="54076">MEKKRRIIKLDHQDSKSELQVEGFEEDRISELPDSVLCHIFSFLPTLYVVRTTVLSTRWNNLWISVPSLDFNQTDFPGRRGWLALRTFVDRLLSVRDSSHIDRFHLFCCSFGFEEKDFRLFYPWTFTENRNDVFELDFCIVADHRLRKLELRLSQRVFIYNTKLVLDLVSKCSITPGCFPSSLKSLSDLMGFLNLNFPAVEEDMVIEGSFKQPFDCYISRKELKTLLTSFIIRDNEEPSTIYLNAPNLENLVIQGPAKDLPNYVLENVSSLVKAEIDLPFADCLSPRGSLLLSRISGVEYLSLSVPCDLVVRSIPVFENLKQLKLFHLSSLVWLTEFLRKSPNLEYLVLDTSHPKWRDAEYIPGYLNERYVQGYALFNPPQTVPNCLLSHLKTISWSAFMGDKEEWEAVKYLFKHGEVLSKFTISAYVQVTKEEAKKLCKEILTLHKCSKTCVVEVIWDVSDRAGQN</sequence>
<gene>
    <name evidence="2" type="ORF">RchiOBHm_Chr6g0309621</name>
</gene>
<accession>A0A2P6Q103</accession>
<dbReference type="EMBL" id="PDCK01000044">
    <property type="protein sequence ID" value="PRQ27843.1"/>
    <property type="molecule type" value="Genomic_DNA"/>
</dbReference>
<organism evidence="2 3">
    <name type="scientific">Rosa chinensis</name>
    <name type="common">China rose</name>
    <dbReference type="NCBI Taxonomy" id="74649"/>
    <lineage>
        <taxon>Eukaryota</taxon>
        <taxon>Viridiplantae</taxon>
        <taxon>Streptophyta</taxon>
        <taxon>Embryophyta</taxon>
        <taxon>Tracheophyta</taxon>
        <taxon>Spermatophyta</taxon>
        <taxon>Magnoliopsida</taxon>
        <taxon>eudicotyledons</taxon>
        <taxon>Gunneridae</taxon>
        <taxon>Pentapetalae</taxon>
        <taxon>rosids</taxon>
        <taxon>fabids</taxon>
        <taxon>Rosales</taxon>
        <taxon>Rosaceae</taxon>
        <taxon>Rosoideae</taxon>
        <taxon>Rosoideae incertae sedis</taxon>
        <taxon>Rosa</taxon>
    </lineage>
</organism>
<dbReference type="Pfam" id="PF00646">
    <property type="entry name" value="F-box"/>
    <property type="match status" value="1"/>
</dbReference>
<dbReference type="InterPro" id="IPR006566">
    <property type="entry name" value="FBD"/>
</dbReference>
<evidence type="ECO:0000313" key="3">
    <source>
        <dbReference type="Proteomes" id="UP000238479"/>
    </source>
</evidence>
<dbReference type="InterPro" id="IPR036047">
    <property type="entry name" value="F-box-like_dom_sf"/>
</dbReference>
<keyword evidence="3" id="KW-1185">Reference proteome</keyword>
<dbReference type="PROSITE" id="PS50181">
    <property type="entry name" value="FBOX"/>
    <property type="match status" value="1"/>
</dbReference>
<dbReference type="InterPro" id="IPR001810">
    <property type="entry name" value="F-box_dom"/>
</dbReference>
<dbReference type="InterPro" id="IPR053781">
    <property type="entry name" value="F-box_AtFBL13-like"/>
</dbReference>
<comment type="caution">
    <text evidence="2">The sequence shown here is derived from an EMBL/GenBank/DDBJ whole genome shotgun (WGS) entry which is preliminary data.</text>
</comment>
<dbReference type="Gramene" id="PRQ27843">
    <property type="protein sequence ID" value="PRQ27843"/>
    <property type="gene ID" value="RchiOBHm_Chr6g0309621"/>
</dbReference>
<dbReference type="InterPro" id="IPR050232">
    <property type="entry name" value="FBL13/AtMIF1-like"/>
</dbReference>
<dbReference type="Proteomes" id="UP000238479">
    <property type="component" value="Chromosome 6"/>
</dbReference>